<dbReference type="InterPro" id="IPR044925">
    <property type="entry name" value="His-Me_finger_sf"/>
</dbReference>
<protein>
    <recommendedName>
        <fullName evidence="3">DNA-directed DNA polymerase</fullName>
    </recommendedName>
</protein>
<organism evidence="1 2">
    <name type="scientific">Psylliodes chrysocephalus</name>
    <dbReference type="NCBI Taxonomy" id="3402493"/>
    <lineage>
        <taxon>Eukaryota</taxon>
        <taxon>Metazoa</taxon>
        <taxon>Ecdysozoa</taxon>
        <taxon>Arthropoda</taxon>
        <taxon>Hexapoda</taxon>
        <taxon>Insecta</taxon>
        <taxon>Pterygota</taxon>
        <taxon>Neoptera</taxon>
        <taxon>Endopterygota</taxon>
        <taxon>Coleoptera</taxon>
        <taxon>Polyphaga</taxon>
        <taxon>Cucujiformia</taxon>
        <taxon>Chrysomeloidea</taxon>
        <taxon>Chrysomelidae</taxon>
        <taxon>Galerucinae</taxon>
        <taxon>Alticini</taxon>
        <taxon>Psylliodes</taxon>
    </lineage>
</organism>
<evidence type="ECO:0000313" key="2">
    <source>
        <dbReference type="Proteomes" id="UP001153636"/>
    </source>
</evidence>
<dbReference type="OrthoDB" id="6751725at2759"/>
<sequence>MPEPGKNILRFKNYNNKEKTPFIVYADLESVLRPTNDLKKPQEYVPAAVGYYVKCSYDDTLSYYKAHRGADCMQWFAEEMAQLAEDMATVFWCPYDINMTPSQEDEFRKATHCHICEEPFGPEDKKVCDHVHLIPENNYRGAAHEGCNINYKDTQIVPIVFHNLSGYDAHFIITDIATRM</sequence>
<dbReference type="EMBL" id="OV651816">
    <property type="protein sequence ID" value="CAH1109214.1"/>
    <property type="molecule type" value="Genomic_DNA"/>
</dbReference>
<keyword evidence="2" id="KW-1185">Reference proteome</keyword>
<dbReference type="AlphaFoldDB" id="A0A9P0CVV2"/>
<dbReference type="SUPFAM" id="SSF54060">
    <property type="entry name" value="His-Me finger endonucleases"/>
    <property type="match status" value="1"/>
</dbReference>
<reference evidence="1" key="1">
    <citation type="submission" date="2022-01" db="EMBL/GenBank/DDBJ databases">
        <authorList>
            <person name="King R."/>
        </authorList>
    </citation>
    <scope>NUCLEOTIDE SEQUENCE</scope>
</reference>
<dbReference type="PANTHER" id="PTHR31511:SF12">
    <property type="entry name" value="RHO TERMINATION FACTOR N-TERMINAL DOMAIN-CONTAINING PROTEIN"/>
    <property type="match status" value="1"/>
</dbReference>
<proteinExistence type="predicted"/>
<dbReference type="Proteomes" id="UP001153636">
    <property type="component" value="Chromosome 4"/>
</dbReference>
<name>A0A9P0CVV2_9CUCU</name>
<evidence type="ECO:0000313" key="1">
    <source>
        <dbReference type="EMBL" id="CAH1109214.1"/>
    </source>
</evidence>
<dbReference type="PANTHER" id="PTHR31511">
    <property type="entry name" value="PROTEIN CBG23764"/>
    <property type="match status" value="1"/>
</dbReference>
<evidence type="ECO:0008006" key="3">
    <source>
        <dbReference type="Google" id="ProtNLM"/>
    </source>
</evidence>
<gene>
    <name evidence="1" type="ORF">PSYICH_LOCUS10443</name>
</gene>
<accession>A0A9P0CVV2</accession>